<accession>A0ABT5HE99</accession>
<gene>
    <name evidence="3" type="ORF">PQU98_00430</name>
</gene>
<keyword evidence="4" id="KW-1185">Reference proteome</keyword>
<keyword evidence="1" id="KW-1133">Transmembrane helix</keyword>
<dbReference type="RefSeq" id="WP_272742915.1">
    <property type="nucleotide sequence ID" value="NZ_JAQQKV010000001.1"/>
</dbReference>
<evidence type="ECO:0000313" key="3">
    <source>
        <dbReference type="EMBL" id="MDC7674587.1"/>
    </source>
</evidence>
<feature type="transmembrane region" description="Helical" evidence="1">
    <location>
        <begin position="103"/>
        <end position="122"/>
    </location>
</feature>
<feature type="domain" description="DUF6249" evidence="2">
    <location>
        <begin position="9"/>
        <end position="120"/>
    </location>
</feature>
<proteinExistence type="predicted"/>
<organism evidence="3 4">
    <name type="scientific">Asticcacaulis machinosus</name>
    <dbReference type="NCBI Taxonomy" id="2984211"/>
    <lineage>
        <taxon>Bacteria</taxon>
        <taxon>Pseudomonadati</taxon>
        <taxon>Pseudomonadota</taxon>
        <taxon>Alphaproteobacteria</taxon>
        <taxon>Caulobacterales</taxon>
        <taxon>Caulobacteraceae</taxon>
        <taxon>Asticcacaulis</taxon>
    </lineage>
</organism>
<dbReference type="Pfam" id="PF19762">
    <property type="entry name" value="DUF6249"/>
    <property type="match status" value="1"/>
</dbReference>
<evidence type="ECO:0000313" key="4">
    <source>
        <dbReference type="Proteomes" id="UP001218579"/>
    </source>
</evidence>
<dbReference type="EMBL" id="JAQQKV010000001">
    <property type="protein sequence ID" value="MDC7674587.1"/>
    <property type="molecule type" value="Genomic_DNA"/>
</dbReference>
<sequence>MGFDMGLLVPIIALLMPIAIVGLVMYFRAKSRVEVQKTIRLAIEKGQPLPKEYLDSLQKADIRKVKSPMDDVRSGLILMAVGVGMAVFSFVKEGYIGGNLAGVAAIPGFIGVALFVLGLIGLNRKA</sequence>
<evidence type="ECO:0000259" key="2">
    <source>
        <dbReference type="Pfam" id="PF19762"/>
    </source>
</evidence>
<feature type="transmembrane region" description="Helical" evidence="1">
    <location>
        <begin position="72"/>
        <end position="91"/>
    </location>
</feature>
<reference evidence="3 4" key="1">
    <citation type="submission" date="2023-01" db="EMBL/GenBank/DDBJ databases">
        <title>Novel species of the genus Asticcacaulis isolated from rivers.</title>
        <authorList>
            <person name="Lu H."/>
        </authorList>
    </citation>
    <scope>NUCLEOTIDE SEQUENCE [LARGE SCALE GENOMIC DNA]</scope>
    <source>
        <strain evidence="3 4">LKC15W</strain>
    </source>
</reference>
<feature type="transmembrane region" description="Helical" evidence="1">
    <location>
        <begin position="6"/>
        <end position="27"/>
    </location>
</feature>
<dbReference type="Proteomes" id="UP001218579">
    <property type="component" value="Unassembled WGS sequence"/>
</dbReference>
<keyword evidence="1" id="KW-0812">Transmembrane</keyword>
<comment type="caution">
    <text evidence="3">The sequence shown here is derived from an EMBL/GenBank/DDBJ whole genome shotgun (WGS) entry which is preliminary data.</text>
</comment>
<evidence type="ECO:0000256" key="1">
    <source>
        <dbReference type="SAM" id="Phobius"/>
    </source>
</evidence>
<name>A0ABT5HE99_9CAUL</name>
<keyword evidence="1" id="KW-0472">Membrane</keyword>
<protein>
    <submittedName>
        <fullName evidence="3">DUF6249 domain-containing protein</fullName>
    </submittedName>
</protein>
<dbReference type="InterPro" id="IPR046216">
    <property type="entry name" value="DUF6249"/>
</dbReference>